<dbReference type="Proteomes" id="UP000198755">
    <property type="component" value="Unassembled WGS sequence"/>
</dbReference>
<name>A0A1I3Y6A6_9HYPH</name>
<sequence>MHVAASTNTRTRRRALGSFREKDFSERRGAAAEATAARLAKFRAQPGPDDPAVVAREAERKAIREAREKREAERAAANLERLAREAAEKAAREAQLEAERIAAEEAKAAEKAAKGAALAERAARVIADEAARKAERDRRYAARKARQG</sequence>
<feature type="region of interest" description="Disordered" evidence="2">
    <location>
        <begin position="1"/>
        <end position="27"/>
    </location>
</feature>
<organism evidence="3 4">
    <name type="scientific">Methylocapsa palsarum</name>
    <dbReference type="NCBI Taxonomy" id="1612308"/>
    <lineage>
        <taxon>Bacteria</taxon>
        <taxon>Pseudomonadati</taxon>
        <taxon>Pseudomonadota</taxon>
        <taxon>Alphaproteobacteria</taxon>
        <taxon>Hyphomicrobiales</taxon>
        <taxon>Beijerinckiaceae</taxon>
        <taxon>Methylocapsa</taxon>
    </lineage>
</organism>
<gene>
    <name evidence="3" type="ORF">SAMN05444581_10528</name>
</gene>
<keyword evidence="1" id="KW-0175">Coiled coil</keyword>
<protein>
    <submittedName>
        <fullName evidence="3">Uncharacterized protein</fullName>
    </submittedName>
</protein>
<dbReference type="Pfam" id="PF20089">
    <property type="entry name" value="DUF6481"/>
    <property type="match status" value="1"/>
</dbReference>
<evidence type="ECO:0000313" key="3">
    <source>
        <dbReference type="EMBL" id="SFK27230.1"/>
    </source>
</evidence>
<feature type="coiled-coil region" evidence="1">
    <location>
        <begin position="55"/>
        <end position="111"/>
    </location>
</feature>
<proteinExistence type="predicted"/>
<evidence type="ECO:0000313" key="4">
    <source>
        <dbReference type="Proteomes" id="UP000198755"/>
    </source>
</evidence>
<dbReference type="InterPro" id="IPR045510">
    <property type="entry name" value="DUF6481"/>
</dbReference>
<evidence type="ECO:0000256" key="2">
    <source>
        <dbReference type="SAM" id="MobiDB-lite"/>
    </source>
</evidence>
<accession>A0A1I3Y6A6</accession>
<keyword evidence="4" id="KW-1185">Reference proteome</keyword>
<evidence type="ECO:0000256" key="1">
    <source>
        <dbReference type="SAM" id="Coils"/>
    </source>
</evidence>
<dbReference type="AlphaFoldDB" id="A0A1I3Y6A6"/>
<reference evidence="3 4" key="1">
    <citation type="submission" date="2016-10" db="EMBL/GenBank/DDBJ databases">
        <authorList>
            <person name="de Groot N.N."/>
        </authorList>
    </citation>
    <scope>NUCLEOTIDE SEQUENCE [LARGE SCALE GENOMIC DNA]</scope>
    <source>
        <strain evidence="3 4">NE2</strain>
    </source>
</reference>
<dbReference type="EMBL" id="FOSN01000005">
    <property type="protein sequence ID" value="SFK27230.1"/>
    <property type="molecule type" value="Genomic_DNA"/>
</dbReference>
<dbReference type="STRING" id="1612308.SAMN05444581_10528"/>